<dbReference type="Proteomes" id="UP000663866">
    <property type="component" value="Unassembled WGS sequence"/>
</dbReference>
<sequence length="75" mass="7967">MLLLLTNGGRGVRGTPPSVFTPIGGVTEIKDGVTELNGGKFAPPPPMGGVEIIEGTKPIKLFFVKFYRKPTITVL</sequence>
<organism evidence="1 2">
    <name type="scientific">Rotaria magnacalcarata</name>
    <dbReference type="NCBI Taxonomy" id="392030"/>
    <lineage>
        <taxon>Eukaryota</taxon>
        <taxon>Metazoa</taxon>
        <taxon>Spiralia</taxon>
        <taxon>Gnathifera</taxon>
        <taxon>Rotifera</taxon>
        <taxon>Eurotatoria</taxon>
        <taxon>Bdelloidea</taxon>
        <taxon>Philodinida</taxon>
        <taxon>Philodinidae</taxon>
        <taxon>Rotaria</taxon>
    </lineage>
</organism>
<comment type="caution">
    <text evidence="1">The sequence shown here is derived from an EMBL/GenBank/DDBJ whole genome shotgun (WGS) entry which is preliminary data.</text>
</comment>
<evidence type="ECO:0000313" key="1">
    <source>
        <dbReference type="EMBL" id="CAF4211406.1"/>
    </source>
</evidence>
<keyword evidence="2" id="KW-1185">Reference proteome</keyword>
<protein>
    <submittedName>
        <fullName evidence="1">Uncharacterized protein</fullName>
    </submittedName>
</protein>
<evidence type="ECO:0000313" key="2">
    <source>
        <dbReference type="Proteomes" id="UP000663866"/>
    </source>
</evidence>
<proteinExistence type="predicted"/>
<accession>A0A820BRK1</accession>
<dbReference type="AlphaFoldDB" id="A0A820BRK1"/>
<name>A0A820BRK1_9BILA</name>
<dbReference type="EMBL" id="CAJOBG010007242">
    <property type="protein sequence ID" value="CAF4211406.1"/>
    <property type="molecule type" value="Genomic_DNA"/>
</dbReference>
<reference evidence="1" key="1">
    <citation type="submission" date="2021-02" db="EMBL/GenBank/DDBJ databases">
        <authorList>
            <person name="Nowell W R."/>
        </authorList>
    </citation>
    <scope>NUCLEOTIDE SEQUENCE</scope>
</reference>
<gene>
    <name evidence="1" type="ORF">OVN521_LOCUS26925</name>
</gene>